<keyword evidence="1" id="KW-0808">Transferase</keyword>
<gene>
    <name evidence="1" type="ORF">SAMN05660776_2159</name>
</gene>
<dbReference type="PANTHER" id="PTHR12526">
    <property type="entry name" value="GLYCOSYLTRANSFERASE"/>
    <property type="match status" value="1"/>
</dbReference>
<reference evidence="2" key="1">
    <citation type="submission" date="2017-02" db="EMBL/GenBank/DDBJ databases">
        <authorList>
            <person name="Varghese N."/>
            <person name="Submissions S."/>
        </authorList>
    </citation>
    <scope>NUCLEOTIDE SEQUENCE [LARGE SCALE GENOMIC DNA]</scope>
    <source>
        <strain evidence="2">DSM 23405</strain>
    </source>
</reference>
<dbReference type="OrthoDB" id="9768685at2"/>
<evidence type="ECO:0000313" key="1">
    <source>
        <dbReference type="EMBL" id="SKB62070.1"/>
    </source>
</evidence>
<dbReference type="GO" id="GO:0016740">
    <property type="term" value="F:transferase activity"/>
    <property type="evidence" value="ECO:0007669"/>
    <property type="project" value="UniProtKB-KW"/>
</dbReference>
<dbReference type="SUPFAM" id="SSF53756">
    <property type="entry name" value="UDP-Glycosyltransferase/glycogen phosphorylase"/>
    <property type="match status" value="1"/>
</dbReference>
<organism evidence="1 2">
    <name type="scientific">Salegentibacter holothuriorum</name>
    <dbReference type="NCBI Taxonomy" id="241145"/>
    <lineage>
        <taxon>Bacteria</taxon>
        <taxon>Pseudomonadati</taxon>
        <taxon>Bacteroidota</taxon>
        <taxon>Flavobacteriia</taxon>
        <taxon>Flavobacteriales</taxon>
        <taxon>Flavobacteriaceae</taxon>
        <taxon>Salegentibacter</taxon>
    </lineage>
</organism>
<protein>
    <submittedName>
        <fullName evidence="1">Glycosyltransferase involved in cell wall bisynthesis</fullName>
    </submittedName>
</protein>
<keyword evidence="2" id="KW-1185">Reference proteome</keyword>
<dbReference type="Gene3D" id="3.40.50.2000">
    <property type="entry name" value="Glycogen Phosphorylase B"/>
    <property type="match status" value="2"/>
</dbReference>
<dbReference type="EMBL" id="FUYY01000003">
    <property type="protein sequence ID" value="SKB62070.1"/>
    <property type="molecule type" value="Genomic_DNA"/>
</dbReference>
<name>A0A1T5CSC0_9FLAO</name>
<dbReference type="Proteomes" id="UP000190230">
    <property type="component" value="Unassembled WGS sequence"/>
</dbReference>
<proteinExistence type="predicted"/>
<sequence>MTKVLQLQYGFSSASPANRLHQAFLEAKIESGILVLYPDKNENEDISVMGKKARLLSRINNTVEAYLTKDMLSKYGKFSYPVIGSDISKKQEVIQADVIYVHWILNGFLSIQSLEKLARLRKPLIFVMHDMWTITGGCHHSFDCNKYTIQCENCQVFDNKKIKDLSYKGFNRKLLFYSKYQNLYFVSPSKWLFDCSQKSALLGSKPLFHIPNIIDKSLFKPFSRNVARQILNIDSNKHIIAFGAMAINSPYKGWEYLKTALNILYELENKEIQIVVFGSSPNPEILDSIPFETRFMGFVDNEYATSIIYNAANVFVAPSLADNLPYTILESLSCGTPVVAFKVGGIPELIDHKKNGYLAEYKNAEDLARGIAFCLKESISGHRLMEFNPVTVMNKHRELIKSVLN</sequence>
<dbReference type="STRING" id="241145.SAMN05660776_2159"/>
<dbReference type="AlphaFoldDB" id="A0A1T5CSC0"/>
<dbReference type="Pfam" id="PF13692">
    <property type="entry name" value="Glyco_trans_1_4"/>
    <property type="match status" value="1"/>
</dbReference>
<accession>A0A1T5CSC0</accession>
<evidence type="ECO:0000313" key="2">
    <source>
        <dbReference type="Proteomes" id="UP000190230"/>
    </source>
</evidence>
<dbReference type="RefSeq" id="WP_079721011.1">
    <property type="nucleotide sequence ID" value="NZ_FUYY01000003.1"/>
</dbReference>
<dbReference type="PANTHER" id="PTHR12526:SF637">
    <property type="entry name" value="GLYCOSYLTRANSFERASE EPSF-RELATED"/>
    <property type="match status" value="1"/>
</dbReference>